<name>A0A0C3QIB7_9AGAM</name>
<protein>
    <submittedName>
        <fullName evidence="2">Uncharacterized protein</fullName>
    </submittedName>
</protein>
<feature type="region of interest" description="Disordered" evidence="1">
    <location>
        <begin position="95"/>
        <end position="116"/>
    </location>
</feature>
<accession>A0A0C3QIB7</accession>
<dbReference type="HOGENOM" id="CLU_2098630_0_0_1"/>
<dbReference type="OrthoDB" id="3228938at2759"/>
<dbReference type="Proteomes" id="UP000054248">
    <property type="component" value="Unassembled WGS sequence"/>
</dbReference>
<proteinExistence type="predicted"/>
<reference evidence="2 3" key="1">
    <citation type="submission" date="2014-04" db="EMBL/GenBank/DDBJ databases">
        <authorList>
            <consortium name="DOE Joint Genome Institute"/>
            <person name="Kuo A."/>
            <person name="Girlanda M."/>
            <person name="Perotto S."/>
            <person name="Kohler A."/>
            <person name="Nagy L.G."/>
            <person name="Floudas D."/>
            <person name="Copeland A."/>
            <person name="Barry K.W."/>
            <person name="Cichocki N."/>
            <person name="Veneault-Fourrey C."/>
            <person name="LaButti K."/>
            <person name="Lindquist E.A."/>
            <person name="Lipzen A."/>
            <person name="Lundell T."/>
            <person name="Morin E."/>
            <person name="Murat C."/>
            <person name="Sun H."/>
            <person name="Tunlid A."/>
            <person name="Henrissat B."/>
            <person name="Grigoriev I.V."/>
            <person name="Hibbett D.S."/>
            <person name="Martin F."/>
            <person name="Nordberg H.P."/>
            <person name="Cantor M.N."/>
            <person name="Hua S.X."/>
        </authorList>
    </citation>
    <scope>NUCLEOTIDE SEQUENCE [LARGE SCALE GENOMIC DNA]</scope>
    <source>
        <strain evidence="2 3">MUT 4182</strain>
    </source>
</reference>
<sequence length="116" mass="13351">MNSLLILVIGLLFVFGMVTLLLWRLSRDTAQYLPQHPRINHFFSPVVFTQYSDRIRAMQDGALDLLEEEPLRGYANLLNTVLAWVGVAPEEHQGPVRNRRVGPQDPFMEVPRPNRL</sequence>
<evidence type="ECO:0000256" key="1">
    <source>
        <dbReference type="SAM" id="MobiDB-lite"/>
    </source>
</evidence>
<gene>
    <name evidence="2" type="ORF">M407DRAFT_24947</name>
</gene>
<organism evidence="2 3">
    <name type="scientific">Tulasnella calospora MUT 4182</name>
    <dbReference type="NCBI Taxonomy" id="1051891"/>
    <lineage>
        <taxon>Eukaryota</taxon>
        <taxon>Fungi</taxon>
        <taxon>Dikarya</taxon>
        <taxon>Basidiomycota</taxon>
        <taxon>Agaricomycotina</taxon>
        <taxon>Agaricomycetes</taxon>
        <taxon>Cantharellales</taxon>
        <taxon>Tulasnellaceae</taxon>
        <taxon>Tulasnella</taxon>
    </lineage>
</organism>
<evidence type="ECO:0000313" key="3">
    <source>
        <dbReference type="Proteomes" id="UP000054248"/>
    </source>
</evidence>
<evidence type="ECO:0000313" key="2">
    <source>
        <dbReference type="EMBL" id="KIO25674.1"/>
    </source>
</evidence>
<reference evidence="3" key="2">
    <citation type="submission" date="2015-01" db="EMBL/GenBank/DDBJ databases">
        <title>Evolutionary Origins and Diversification of the Mycorrhizal Mutualists.</title>
        <authorList>
            <consortium name="DOE Joint Genome Institute"/>
            <consortium name="Mycorrhizal Genomics Consortium"/>
            <person name="Kohler A."/>
            <person name="Kuo A."/>
            <person name="Nagy L.G."/>
            <person name="Floudas D."/>
            <person name="Copeland A."/>
            <person name="Barry K.W."/>
            <person name="Cichocki N."/>
            <person name="Veneault-Fourrey C."/>
            <person name="LaButti K."/>
            <person name="Lindquist E.A."/>
            <person name="Lipzen A."/>
            <person name="Lundell T."/>
            <person name="Morin E."/>
            <person name="Murat C."/>
            <person name="Riley R."/>
            <person name="Ohm R."/>
            <person name="Sun H."/>
            <person name="Tunlid A."/>
            <person name="Henrissat B."/>
            <person name="Grigoriev I.V."/>
            <person name="Hibbett D.S."/>
            <person name="Martin F."/>
        </authorList>
    </citation>
    <scope>NUCLEOTIDE SEQUENCE [LARGE SCALE GENOMIC DNA]</scope>
    <source>
        <strain evidence="3">MUT 4182</strain>
    </source>
</reference>
<dbReference type="EMBL" id="KN823037">
    <property type="protein sequence ID" value="KIO25674.1"/>
    <property type="molecule type" value="Genomic_DNA"/>
</dbReference>
<dbReference type="AlphaFoldDB" id="A0A0C3QIB7"/>
<keyword evidence="3" id="KW-1185">Reference proteome</keyword>